<accession>A0A0A8YG51</accession>
<reference evidence="1" key="1">
    <citation type="submission" date="2014-09" db="EMBL/GenBank/DDBJ databases">
        <authorList>
            <person name="Magalhaes I.L.F."/>
            <person name="Oliveira U."/>
            <person name="Santos F.R."/>
            <person name="Vidigal T.H.D.A."/>
            <person name="Brescovit A.D."/>
            <person name="Santos A.J."/>
        </authorList>
    </citation>
    <scope>NUCLEOTIDE SEQUENCE</scope>
    <source>
        <tissue evidence="1">Shoot tissue taken approximately 20 cm above the soil surface</tissue>
    </source>
</reference>
<evidence type="ECO:0000313" key="1">
    <source>
        <dbReference type="EMBL" id="JAD25254.1"/>
    </source>
</evidence>
<dbReference type="EMBL" id="GBRH01272641">
    <property type="protein sequence ID" value="JAD25254.1"/>
    <property type="molecule type" value="Transcribed_RNA"/>
</dbReference>
<reference evidence="1" key="2">
    <citation type="journal article" date="2015" name="Data Brief">
        <title>Shoot transcriptome of the giant reed, Arundo donax.</title>
        <authorList>
            <person name="Barrero R.A."/>
            <person name="Guerrero F.D."/>
            <person name="Moolhuijzen P."/>
            <person name="Goolsby J.A."/>
            <person name="Tidwell J."/>
            <person name="Bellgard S.E."/>
            <person name="Bellgard M.I."/>
        </authorList>
    </citation>
    <scope>NUCLEOTIDE SEQUENCE</scope>
    <source>
        <tissue evidence="1">Shoot tissue taken approximately 20 cm above the soil surface</tissue>
    </source>
</reference>
<proteinExistence type="predicted"/>
<sequence>MINQSDGVPNQRWEILGMIDEQISRSEGGLGLVLPGLFLVQGSAAVTDEPSLVRVSALSWSRVLHAPLLVRFLLHRSSSIQRLMPATPSMGSTMMCVRLSR</sequence>
<protein>
    <submittedName>
        <fullName evidence="1">Uncharacterized protein</fullName>
    </submittedName>
</protein>
<dbReference type="AlphaFoldDB" id="A0A0A8YG51"/>
<organism evidence="1">
    <name type="scientific">Arundo donax</name>
    <name type="common">Giant reed</name>
    <name type="synonym">Donax arundinaceus</name>
    <dbReference type="NCBI Taxonomy" id="35708"/>
    <lineage>
        <taxon>Eukaryota</taxon>
        <taxon>Viridiplantae</taxon>
        <taxon>Streptophyta</taxon>
        <taxon>Embryophyta</taxon>
        <taxon>Tracheophyta</taxon>
        <taxon>Spermatophyta</taxon>
        <taxon>Magnoliopsida</taxon>
        <taxon>Liliopsida</taxon>
        <taxon>Poales</taxon>
        <taxon>Poaceae</taxon>
        <taxon>PACMAD clade</taxon>
        <taxon>Arundinoideae</taxon>
        <taxon>Arundineae</taxon>
        <taxon>Arundo</taxon>
    </lineage>
</organism>
<name>A0A0A8YG51_ARUDO</name>